<name>A0A6J5WHW2_PRUAR</name>
<gene>
    <name evidence="1" type="ORF">ORAREDHAP_LOCUS11940</name>
</gene>
<reference evidence="2" key="1">
    <citation type="journal article" date="2020" name="Genome Biol.">
        <title>Gamete binning: chromosome-level and haplotype-resolved genome assembly enabled by high-throughput single-cell sequencing of gamete genomes.</title>
        <authorList>
            <person name="Campoy J.A."/>
            <person name="Sun H."/>
            <person name="Goel M."/>
            <person name="Jiao W.-B."/>
            <person name="Folz-Donahue K."/>
            <person name="Wang N."/>
            <person name="Rubio M."/>
            <person name="Liu C."/>
            <person name="Kukat C."/>
            <person name="Ruiz D."/>
            <person name="Huettel B."/>
            <person name="Schneeberger K."/>
        </authorList>
    </citation>
    <scope>NUCLEOTIDE SEQUENCE [LARGE SCALE GENOMIC DNA]</scope>
    <source>
        <strain evidence="2">cv. Rojo Pasion</strain>
    </source>
</reference>
<evidence type="ECO:0000313" key="1">
    <source>
        <dbReference type="EMBL" id="CAB4298964.1"/>
    </source>
</evidence>
<protein>
    <submittedName>
        <fullName evidence="1">Uncharacterized protein</fullName>
    </submittedName>
</protein>
<evidence type="ECO:0000313" key="2">
    <source>
        <dbReference type="Proteomes" id="UP000507245"/>
    </source>
</evidence>
<proteinExistence type="predicted"/>
<keyword evidence="2" id="KW-1185">Reference proteome</keyword>
<dbReference type="OrthoDB" id="1166685at2759"/>
<organism evidence="1 2">
    <name type="scientific">Prunus armeniaca</name>
    <name type="common">Apricot</name>
    <name type="synonym">Armeniaca vulgaris</name>
    <dbReference type="NCBI Taxonomy" id="36596"/>
    <lineage>
        <taxon>Eukaryota</taxon>
        <taxon>Viridiplantae</taxon>
        <taxon>Streptophyta</taxon>
        <taxon>Embryophyta</taxon>
        <taxon>Tracheophyta</taxon>
        <taxon>Spermatophyta</taxon>
        <taxon>Magnoliopsida</taxon>
        <taxon>eudicotyledons</taxon>
        <taxon>Gunneridae</taxon>
        <taxon>Pentapetalae</taxon>
        <taxon>rosids</taxon>
        <taxon>fabids</taxon>
        <taxon>Rosales</taxon>
        <taxon>Rosaceae</taxon>
        <taxon>Amygdaloideae</taxon>
        <taxon>Amygdaleae</taxon>
        <taxon>Prunus</taxon>
    </lineage>
</organism>
<dbReference type="EMBL" id="CAEKKB010000002">
    <property type="protein sequence ID" value="CAB4298964.1"/>
    <property type="molecule type" value="Genomic_DNA"/>
</dbReference>
<sequence length="209" mass="23628">MESLHLAEGLASHRDIATGPLVLGAFVDGANLATMNGRDLQVALDVMPLRDLILNSVSGKTTEECFTFFMGRKNRSVTQWMMNLKRSCSWFADRLIYQAPKDANNSLASGNMDFFSCLQSLDLPCGGRMDSRNYQYGVKAYNPQFFSRQLRCPQVIPELNYSLINRGSSYRFPKLSREDLLQVRAKYEESARALELKPYQPICCGTLPF</sequence>
<dbReference type="AlphaFoldDB" id="A0A6J5WHW2"/>
<accession>A0A6J5WHW2</accession>
<dbReference type="Proteomes" id="UP000507245">
    <property type="component" value="Unassembled WGS sequence"/>
</dbReference>